<evidence type="ECO:0000313" key="2">
    <source>
        <dbReference type="EMBL" id="KAK4245721.1"/>
    </source>
</evidence>
<sequence length="310" mass="34990">MAEKRTTAELDRLTLYPATPPDTASPDSTTPSTGLSVSGVDKIIGEIRNRICGRVEVEEEWWCISLSHDEFKAFKARFEAEGDYLWPKYDYFPQLAKFVLHGGSHCPDGSFTHEDTTELGVILEVSHSQKFQDLPFLADEYILGSNGLTQAVIGIDLEYQGKGARVQVWRPNKTKKDGKTALTAKETFKGTFRDTNGNLVHGGRNLRIWLKDFGNELDCPGIQKAKGVITISFAQLYELVQKSEAFDQARKRRRGSDEVLEGRSRQKMVKQKTVYPSPEKLTTSDEERFKAAEEEVEKQLSDQDGDYILE</sequence>
<feature type="region of interest" description="Disordered" evidence="1">
    <location>
        <begin position="248"/>
        <end position="310"/>
    </location>
</feature>
<feature type="compositionally biased region" description="Basic and acidic residues" evidence="1">
    <location>
        <begin position="1"/>
        <end position="12"/>
    </location>
</feature>
<name>A0AAN7CPN3_9PEZI</name>
<feature type="compositionally biased region" description="Basic and acidic residues" evidence="1">
    <location>
        <begin position="282"/>
        <end position="301"/>
    </location>
</feature>
<feature type="region of interest" description="Disordered" evidence="1">
    <location>
        <begin position="1"/>
        <end position="36"/>
    </location>
</feature>
<dbReference type="EMBL" id="MU857693">
    <property type="protein sequence ID" value="KAK4245721.1"/>
    <property type="molecule type" value="Genomic_DNA"/>
</dbReference>
<keyword evidence="3" id="KW-1185">Reference proteome</keyword>
<reference evidence="2" key="2">
    <citation type="submission" date="2023-05" db="EMBL/GenBank/DDBJ databases">
        <authorList>
            <consortium name="Lawrence Berkeley National Laboratory"/>
            <person name="Steindorff A."/>
            <person name="Hensen N."/>
            <person name="Bonometti L."/>
            <person name="Westerberg I."/>
            <person name="Brannstrom I.O."/>
            <person name="Guillou S."/>
            <person name="Cros-Aarteil S."/>
            <person name="Calhoun S."/>
            <person name="Haridas S."/>
            <person name="Kuo A."/>
            <person name="Mondo S."/>
            <person name="Pangilinan J."/>
            <person name="Riley R."/>
            <person name="Labutti K."/>
            <person name="Andreopoulos B."/>
            <person name="Lipzen A."/>
            <person name="Chen C."/>
            <person name="Yanf M."/>
            <person name="Daum C."/>
            <person name="Ng V."/>
            <person name="Clum A."/>
            <person name="Ohm R."/>
            <person name="Martin F."/>
            <person name="Silar P."/>
            <person name="Natvig D."/>
            <person name="Lalanne C."/>
            <person name="Gautier V."/>
            <person name="Ament-Velasquez S.L."/>
            <person name="Kruys A."/>
            <person name="Hutchinson M.I."/>
            <person name="Powell A.J."/>
            <person name="Barry K."/>
            <person name="Miller A.N."/>
            <person name="Grigoriev I.V."/>
            <person name="Debuchy R."/>
            <person name="Gladieux P."/>
            <person name="Thoren M.H."/>
            <person name="Johannesson H."/>
        </authorList>
    </citation>
    <scope>NUCLEOTIDE SEQUENCE</scope>
    <source>
        <strain evidence="2">CBS 359.72</strain>
    </source>
</reference>
<proteinExistence type="predicted"/>
<gene>
    <name evidence="2" type="ORF">C7999DRAFT_33936</name>
</gene>
<comment type="caution">
    <text evidence="2">The sequence shown here is derived from an EMBL/GenBank/DDBJ whole genome shotgun (WGS) entry which is preliminary data.</text>
</comment>
<dbReference type="AlphaFoldDB" id="A0AAN7CPN3"/>
<protein>
    <submittedName>
        <fullName evidence="2">Uncharacterized protein</fullName>
    </submittedName>
</protein>
<evidence type="ECO:0000256" key="1">
    <source>
        <dbReference type="SAM" id="MobiDB-lite"/>
    </source>
</evidence>
<accession>A0AAN7CPN3</accession>
<dbReference type="Proteomes" id="UP001303647">
    <property type="component" value="Unassembled WGS sequence"/>
</dbReference>
<feature type="compositionally biased region" description="Basic and acidic residues" evidence="1">
    <location>
        <begin position="248"/>
        <end position="264"/>
    </location>
</feature>
<feature type="compositionally biased region" description="Low complexity" evidence="1">
    <location>
        <begin position="21"/>
        <end position="33"/>
    </location>
</feature>
<organism evidence="2 3">
    <name type="scientific">Corynascus novoguineensis</name>
    <dbReference type="NCBI Taxonomy" id="1126955"/>
    <lineage>
        <taxon>Eukaryota</taxon>
        <taxon>Fungi</taxon>
        <taxon>Dikarya</taxon>
        <taxon>Ascomycota</taxon>
        <taxon>Pezizomycotina</taxon>
        <taxon>Sordariomycetes</taxon>
        <taxon>Sordariomycetidae</taxon>
        <taxon>Sordariales</taxon>
        <taxon>Chaetomiaceae</taxon>
        <taxon>Corynascus</taxon>
    </lineage>
</organism>
<evidence type="ECO:0000313" key="3">
    <source>
        <dbReference type="Proteomes" id="UP001303647"/>
    </source>
</evidence>
<reference evidence="2" key="1">
    <citation type="journal article" date="2023" name="Mol. Phylogenet. Evol.">
        <title>Genome-scale phylogeny and comparative genomics of the fungal order Sordariales.</title>
        <authorList>
            <person name="Hensen N."/>
            <person name="Bonometti L."/>
            <person name="Westerberg I."/>
            <person name="Brannstrom I.O."/>
            <person name="Guillou S."/>
            <person name="Cros-Aarteil S."/>
            <person name="Calhoun S."/>
            <person name="Haridas S."/>
            <person name="Kuo A."/>
            <person name="Mondo S."/>
            <person name="Pangilinan J."/>
            <person name="Riley R."/>
            <person name="LaButti K."/>
            <person name="Andreopoulos B."/>
            <person name="Lipzen A."/>
            <person name="Chen C."/>
            <person name="Yan M."/>
            <person name="Daum C."/>
            <person name="Ng V."/>
            <person name="Clum A."/>
            <person name="Steindorff A."/>
            <person name="Ohm R.A."/>
            <person name="Martin F."/>
            <person name="Silar P."/>
            <person name="Natvig D.O."/>
            <person name="Lalanne C."/>
            <person name="Gautier V."/>
            <person name="Ament-Velasquez S.L."/>
            <person name="Kruys A."/>
            <person name="Hutchinson M.I."/>
            <person name="Powell A.J."/>
            <person name="Barry K."/>
            <person name="Miller A.N."/>
            <person name="Grigoriev I.V."/>
            <person name="Debuchy R."/>
            <person name="Gladieux P."/>
            <person name="Hiltunen Thoren M."/>
            <person name="Johannesson H."/>
        </authorList>
    </citation>
    <scope>NUCLEOTIDE SEQUENCE</scope>
    <source>
        <strain evidence="2">CBS 359.72</strain>
    </source>
</reference>